<accession>A0A812F997</accession>
<name>A0A812F997_9ARCH</name>
<organism evidence="1 2">
    <name type="scientific">Candidatus Nitrosotenuis uzonensis</name>
    <dbReference type="NCBI Taxonomy" id="1407055"/>
    <lineage>
        <taxon>Archaea</taxon>
        <taxon>Nitrososphaerota</taxon>
        <taxon>Candidatus Nitrosotenuis</taxon>
    </lineage>
</organism>
<gene>
    <name evidence="1" type="ORF">NUZ5A_51095</name>
</gene>
<dbReference type="EMBL" id="CAJNAQ010000005">
    <property type="protein sequence ID" value="CAE6500974.1"/>
    <property type="molecule type" value="Genomic_DNA"/>
</dbReference>
<evidence type="ECO:0000313" key="2">
    <source>
        <dbReference type="Proteomes" id="UP000655759"/>
    </source>
</evidence>
<evidence type="ECO:0000313" key="1">
    <source>
        <dbReference type="EMBL" id="CAE6500974.1"/>
    </source>
</evidence>
<reference evidence="1" key="1">
    <citation type="submission" date="2021-02" db="EMBL/GenBank/DDBJ databases">
        <authorList>
            <person name="Han P."/>
        </authorList>
    </citation>
    <scope>NUCLEOTIDE SEQUENCE</scope>
    <source>
        <strain evidence="1">Candidatus Nitrosotenuis uzonensis 5A</strain>
    </source>
</reference>
<sequence>MTQITKNIGLLAMIPLFTMVLLVAYTGPAFAVDVNDQKSSVKVDRILLKGQGWYEVRLTVNVGAEDILGGKVRITSDTSNRDIELQKTKANSSLYLITTIQADSRDSIDVKLSEIKQKQGPSVPLTSTKSVASTNNQNPTLKVDSVLFKGQGRYEVRLTVNAGAEDFFGGKVRITSDTSNRDIELQQIKANSFVNLITTIGADSKTSITAKLTEIQQKQGPSVSYMGSTPITGSSAYLAQFQVNAGDENVSKVRLSIESDRETLEVVASGNNRSRDSGFIGANTYGITTVKLIANNPSSIKATILDYQTG</sequence>
<dbReference type="Proteomes" id="UP000655759">
    <property type="component" value="Unassembled WGS sequence"/>
</dbReference>
<protein>
    <submittedName>
        <fullName evidence="1">Uncharacterized protein</fullName>
    </submittedName>
</protein>
<proteinExistence type="predicted"/>
<comment type="caution">
    <text evidence="1">The sequence shown here is derived from an EMBL/GenBank/DDBJ whole genome shotgun (WGS) entry which is preliminary data.</text>
</comment>
<dbReference type="RefSeq" id="WP_205100418.1">
    <property type="nucleotide sequence ID" value="NZ_CAJNAQ010000005.1"/>
</dbReference>
<dbReference type="AlphaFoldDB" id="A0A812F997"/>